<comment type="similarity">
    <text evidence="1">Belongs to the AHA1 family.</text>
</comment>
<gene>
    <name evidence="3" type="ORF">GCM10023169_35510</name>
</gene>
<sequence length="163" mass="18262">MPVVDCVKNTEDLSLTIVAELAAPVERVWRIWSDPRQLERWWGPPTWPATFQHYDFRPGGRARYYMTGPEGQRAHGWWELLSIEAPTALTFRDGFAHPSGEPVDPDDTFTCVVMLDPMAGGTRMTTRTTFRSTDQLDQHLAMGAIEGMTGAAGQIARLLEEVA</sequence>
<dbReference type="RefSeq" id="WP_345217990.1">
    <property type="nucleotide sequence ID" value="NZ_BAABGN010000013.1"/>
</dbReference>
<reference evidence="4" key="1">
    <citation type="journal article" date="2019" name="Int. J. Syst. Evol. Microbiol.">
        <title>The Global Catalogue of Microorganisms (GCM) 10K type strain sequencing project: providing services to taxonomists for standard genome sequencing and annotation.</title>
        <authorList>
            <consortium name="The Broad Institute Genomics Platform"/>
            <consortium name="The Broad Institute Genome Sequencing Center for Infectious Disease"/>
            <person name="Wu L."/>
            <person name="Ma J."/>
        </authorList>
    </citation>
    <scope>NUCLEOTIDE SEQUENCE [LARGE SCALE GENOMIC DNA]</scope>
    <source>
        <strain evidence="4">JCM 17810</strain>
    </source>
</reference>
<dbReference type="Pfam" id="PF08327">
    <property type="entry name" value="AHSA1"/>
    <property type="match status" value="1"/>
</dbReference>
<keyword evidence="4" id="KW-1185">Reference proteome</keyword>
<evidence type="ECO:0000259" key="2">
    <source>
        <dbReference type="Pfam" id="PF08327"/>
    </source>
</evidence>
<evidence type="ECO:0000313" key="3">
    <source>
        <dbReference type="EMBL" id="GAA4431213.1"/>
    </source>
</evidence>
<dbReference type="CDD" id="cd07814">
    <property type="entry name" value="SRPBCC_CalC_Aha1-like"/>
    <property type="match status" value="1"/>
</dbReference>
<dbReference type="Gene3D" id="3.30.530.20">
    <property type="match status" value="1"/>
</dbReference>
<proteinExistence type="inferred from homology"/>
<name>A0ABP8LLB8_9MICO</name>
<comment type="caution">
    <text evidence="3">The sequence shown here is derived from an EMBL/GenBank/DDBJ whole genome shotgun (WGS) entry which is preliminary data.</text>
</comment>
<dbReference type="SUPFAM" id="SSF55961">
    <property type="entry name" value="Bet v1-like"/>
    <property type="match status" value="1"/>
</dbReference>
<evidence type="ECO:0000313" key="4">
    <source>
        <dbReference type="Proteomes" id="UP001500622"/>
    </source>
</evidence>
<dbReference type="InterPro" id="IPR023393">
    <property type="entry name" value="START-like_dom_sf"/>
</dbReference>
<feature type="domain" description="Activator of Hsp90 ATPase homologue 1/2-like C-terminal" evidence="2">
    <location>
        <begin position="22"/>
        <end position="160"/>
    </location>
</feature>
<evidence type="ECO:0000256" key="1">
    <source>
        <dbReference type="ARBA" id="ARBA00006817"/>
    </source>
</evidence>
<organism evidence="3 4">
    <name type="scientific">Georgenia halophila</name>
    <dbReference type="NCBI Taxonomy" id="620889"/>
    <lineage>
        <taxon>Bacteria</taxon>
        <taxon>Bacillati</taxon>
        <taxon>Actinomycetota</taxon>
        <taxon>Actinomycetes</taxon>
        <taxon>Micrococcales</taxon>
        <taxon>Bogoriellaceae</taxon>
        <taxon>Georgenia</taxon>
    </lineage>
</organism>
<dbReference type="InterPro" id="IPR013538">
    <property type="entry name" value="ASHA1/2-like_C"/>
</dbReference>
<protein>
    <submittedName>
        <fullName evidence="3">SRPBCC domain-containing protein</fullName>
    </submittedName>
</protein>
<dbReference type="Proteomes" id="UP001500622">
    <property type="component" value="Unassembled WGS sequence"/>
</dbReference>
<accession>A0ABP8LLB8</accession>
<dbReference type="EMBL" id="BAABGN010000013">
    <property type="protein sequence ID" value="GAA4431213.1"/>
    <property type="molecule type" value="Genomic_DNA"/>
</dbReference>